<gene>
    <name evidence="3" type="ORF">FNK824_LOCUS3885</name>
    <name evidence="2" type="ORF">SEV965_LOCUS2520</name>
</gene>
<name>A0A813VLD8_9BILA</name>
<dbReference type="Pfam" id="PF09414">
    <property type="entry name" value="RNA_ligase"/>
    <property type="match status" value="1"/>
</dbReference>
<dbReference type="EMBL" id="CAJOBE010000271">
    <property type="protein sequence ID" value="CAF3610445.1"/>
    <property type="molecule type" value="Genomic_DNA"/>
</dbReference>
<proteinExistence type="predicted"/>
<feature type="domain" description="RNA ligase" evidence="1">
    <location>
        <begin position="36"/>
        <end position="254"/>
    </location>
</feature>
<dbReference type="Proteomes" id="UP000663874">
    <property type="component" value="Unassembled WGS sequence"/>
</dbReference>
<organism evidence="2 4">
    <name type="scientific">Rotaria sordida</name>
    <dbReference type="NCBI Taxonomy" id="392033"/>
    <lineage>
        <taxon>Eukaryota</taxon>
        <taxon>Metazoa</taxon>
        <taxon>Spiralia</taxon>
        <taxon>Gnathifera</taxon>
        <taxon>Rotifera</taxon>
        <taxon>Eurotatoria</taxon>
        <taxon>Bdelloidea</taxon>
        <taxon>Philodinida</taxon>
        <taxon>Philodinidae</taxon>
        <taxon>Rotaria</taxon>
    </lineage>
</organism>
<evidence type="ECO:0000259" key="1">
    <source>
        <dbReference type="Pfam" id="PF09414"/>
    </source>
</evidence>
<dbReference type="Gene3D" id="3.30.470.30">
    <property type="entry name" value="DNA ligase/mRNA capping enzyme"/>
    <property type="match status" value="1"/>
</dbReference>
<evidence type="ECO:0000313" key="2">
    <source>
        <dbReference type="EMBL" id="CAF0839148.1"/>
    </source>
</evidence>
<dbReference type="Proteomes" id="UP000663889">
    <property type="component" value="Unassembled WGS sequence"/>
</dbReference>
<dbReference type="EMBL" id="CAJNOU010000057">
    <property type="protein sequence ID" value="CAF0839148.1"/>
    <property type="molecule type" value="Genomic_DNA"/>
</dbReference>
<sequence>MISYPETEQFRSVITKVLRYTRRHEADRDKELPVMKFIGTIKLHGTNSAICYQKDSGHWCQSRNNIITPQKDNAGFAQYIDPLADEFFNDYVLSQSSIIREQYEQGRKIIIFGEWCGGNIQKNVAICGLTKMFVIFKIRIIGDQIKTTEDEDQIKTMEDEDQIQVDKNSFWIDPKDWSNIKWHKKSIYNIYDFPTFEIDIDFNSPQLSQNKLVEITEEVERQCPIGTYFNKVGIGEGVVWTEWTLTHGDLTFKVKGEQHSVSKVKTLAPVDTEKLANIQEFIDYACTENRMYQGLDYLREQQLTIEMKNIGTFLKWLLNDIIKEEKDTMEKSNIDIKDFPRAMQNKAKIWFQQHLS</sequence>
<evidence type="ECO:0000313" key="3">
    <source>
        <dbReference type="EMBL" id="CAF3610445.1"/>
    </source>
</evidence>
<comment type="caution">
    <text evidence="2">The sequence shown here is derived from an EMBL/GenBank/DDBJ whole genome shotgun (WGS) entry which is preliminary data.</text>
</comment>
<protein>
    <recommendedName>
        <fullName evidence="1">RNA ligase domain-containing protein</fullName>
    </recommendedName>
</protein>
<reference evidence="2" key="1">
    <citation type="submission" date="2021-02" db="EMBL/GenBank/DDBJ databases">
        <authorList>
            <person name="Nowell W R."/>
        </authorList>
    </citation>
    <scope>NUCLEOTIDE SEQUENCE</scope>
</reference>
<accession>A0A813VLD8</accession>
<dbReference type="InterPro" id="IPR021122">
    <property type="entry name" value="RNA_ligase_dom_REL/Rnl2"/>
</dbReference>
<evidence type="ECO:0000313" key="4">
    <source>
        <dbReference type="Proteomes" id="UP000663889"/>
    </source>
</evidence>
<dbReference type="AlphaFoldDB" id="A0A813VLD8"/>
<dbReference type="SUPFAM" id="SSF56091">
    <property type="entry name" value="DNA ligase/mRNA capping enzyme, catalytic domain"/>
    <property type="match status" value="1"/>
</dbReference>